<evidence type="ECO:0000313" key="2">
    <source>
        <dbReference type="Proteomes" id="UP001139981"/>
    </source>
</evidence>
<evidence type="ECO:0000313" key="1">
    <source>
        <dbReference type="EMBL" id="KAJ2895517.1"/>
    </source>
</evidence>
<reference evidence="1" key="1">
    <citation type="submission" date="2022-07" db="EMBL/GenBank/DDBJ databases">
        <title>Phylogenomic reconstructions and comparative analyses of Kickxellomycotina fungi.</title>
        <authorList>
            <person name="Reynolds N.K."/>
            <person name="Stajich J.E."/>
            <person name="Barry K."/>
            <person name="Grigoriev I.V."/>
            <person name="Crous P."/>
            <person name="Smith M.E."/>
        </authorList>
    </citation>
    <scope>NUCLEOTIDE SEQUENCE</scope>
    <source>
        <strain evidence="1">CBS 190363</strain>
    </source>
</reference>
<comment type="caution">
    <text evidence="1">The sequence shown here is derived from an EMBL/GenBank/DDBJ whole genome shotgun (WGS) entry which is preliminary data.</text>
</comment>
<dbReference type="EMBL" id="JANBVB010000285">
    <property type="protein sequence ID" value="KAJ2895517.1"/>
    <property type="molecule type" value="Genomic_DNA"/>
</dbReference>
<accession>A0ACC1M5M6</accession>
<name>A0ACC1M5M6_9FUNG</name>
<protein>
    <submittedName>
        <fullName evidence="1">Pre-mRNA-splicing factor cwf19</fullName>
    </submittedName>
</protein>
<proteinExistence type="predicted"/>
<dbReference type="Proteomes" id="UP001139981">
    <property type="component" value="Unassembled WGS sequence"/>
</dbReference>
<keyword evidence="2" id="KW-1185">Reference proteome</keyword>
<sequence>MDKERGRERRNRSRSPQSSSRGQHKDRNGQDSRRQRDSVQSFSVDLNKLRAKVMKARLTKSSELPELERQLAAAMDGDKPKSTATSSSGSSGVVVLPRVDSHGRLLKLDARSEEGKPASSSGQSKKERARISERSAESVSIMQMARMERETEGDNTMDRSLAAQIMKDSRFTNDLEYIDDNSERLSKQRHEPSSDQLKQAAIRDFRVMESVLGHCDMCFKQTEQADGSSLLSPPEFPTVALGNRVYLALPNREPMCDGHCVIAPIEHVAGSSLKCDDDAWDEITNFMKCLMHMFASKGQGVVFLETVMSTLPSKAQHCTIECIPMPMAKSGDAPAYFKEGLLAADDEWSQHRKIIDTTVKAQAAAPANDNVRDQDANHEQKRDAIRRGGFRNTMSAKLPYFHVWFNPHGGMGHVIENADRFQPWFGREVVAGILDLPPTVYRKPRKLKESHNQRCDRAQEWRKQFGWDLFDWTKALAE</sequence>
<organism evidence="1 2">
    <name type="scientific">Coemansia aciculifera</name>
    <dbReference type="NCBI Taxonomy" id="417176"/>
    <lineage>
        <taxon>Eukaryota</taxon>
        <taxon>Fungi</taxon>
        <taxon>Fungi incertae sedis</taxon>
        <taxon>Zoopagomycota</taxon>
        <taxon>Kickxellomycotina</taxon>
        <taxon>Kickxellomycetes</taxon>
        <taxon>Kickxellales</taxon>
        <taxon>Kickxellaceae</taxon>
        <taxon>Coemansia</taxon>
    </lineage>
</organism>
<gene>
    <name evidence="1" type="primary">cwf19</name>
    <name evidence="1" type="ORF">IWW38_002286</name>
</gene>